<dbReference type="GO" id="GO:0000287">
    <property type="term" value="F:magnesium ion binding"/>
    <property type="evidence" value="ECO:0007669"/>
    <property type="project" value="InterPro"/>
</dbReference>
<dbReference type="PANTHER" id="PTHR18968:SF13">
    <property type="entry name" value="ACETOLACTATE SYNTHASE CATALYTIC SUBUNIT, MITOCHONDRIAL"/>
    <property type="match status" value="1"/>
</dbReference>
<dbReference type="InterPro" id="IPR012001">
    <property type="entry name" value="Thiamin_PyroP_enz_TPP-bd_dom"/>
</dbReference>
<dbReference type="InterPro" id="IPR000399">
    <property type="entry name" value="TPP-bd_CS"/>
</dbReference>
<dbReference type="Pfam" id="PF00205">
    <property type="entry name" value="TPP_enzyme_M"/>
    <property type="match status" value="1"/>
</dbReference>
<dbReference type="SUPFAM" id="SSF52518">
    <property type="entry name" value="Thiamin diphosphate-binding fold (THDP-binding)"/>
    <property type="match status" value="2"/>
</dbReference>
<feature type="domain" description="Thiamine pyrophosphate enzyme TPP-binding" evidence="6">
    <location>
        <begin position="456"/>
        <end position="616"/>
    </location>
</feature>
<dbReference type="InterPro" id="IPR012000">
    <property type="entry name" value="Thiamin_PyroP_enz_cen_dom"/>
</dbReference>
<dbReference type="GO" id="GO:0003984">
    <property type="term" value="F:acetolactate synthase activity"/>
    <property type="evidence" value="ECO:0007669"/>
    <property type="project" value="TreeGrafter"/>
</dbReference>
<dbReference type="PROSITE" id="PS00187">
    <property type="entry name" value="TPP_ENZYMES"/>
    <property type="match status" value="1"/>
</dbReference>
<dbReference type="EMBL" id="QQRQ01000003">
    <property type="protein sequence ID" value="RFT07238.1"/>
    <property type="molecule type" value="Genomic_DNA"/>
</dbReference>
<dbReference type="AlphaFoldDB" id="A0A3E2B5E9"/>
<reference evidence="8 9" key="1">
    <citation type="submission" date="2018-07" db="EMBL/GenBank/DDBJ databases">
        <title>GABA Modulating Bacteria of the Human Gut Microbiota.</title>
        <authorList>
            <person name="Strandwitz P."/>
            <person name="Kim K.H."/>
            <person name="Terekhova D."/>
            <person name="Liu J.K."/>
            <person name="Sharma A."/>
            <person name="Levering J."/>
            <person name="Mcdonald D."/>
            <person name="Dietrich D."/>
            <person name="Ramadhar T.R."/>
            <person name="Lekbua A."/>
            <person name="Mroue N."/>
            <person name="Liston C."/>
            <person name="Stewart E.J."/>
            <person name="Dubin M.J."/>
            <person name="Zengler K."/>
            <person name="Knight R."/>
            <person name="Gilbert J.A."/>
            <person name="Clardy J."/>
            <person name="Lewis K."/>
        </authorList>
    </citation>
    <scope>NUCLEOTIDE SEQUENCE [LARGE SCALE GENOMIC DNA]</scope>
    <source>
        <strain evidence="8 9">KLE1738</strain>
    </source>
</reference>
<keyword evidence="9" id="KW-1185">Reference proteome</keyword>
<dbReference type="Gene3D" id="3.40.50.970">
    <property type="match status" value="2"/>
</dbReference>
<dbReference type="InterPro" id="IPR045229">
    <property type="entry name" value="TPP_enz"/>
</dbReference>
<dbReference type="GO" id="GO:0009099">
    <property type="term" value="P:L-valine biosynthetic process"/>
    <property type="evidence" value="ECO:0007669"/>
    <property type="project" value="TreeGrafter"/>
</dbReference>
<gene>
    <name evidence="8" type="ORF">DV520_02695</name>
</gene>
<sequence length="648" mass="71401">MEEMRKMREKTLCLLLADQGFGVSLSHDVLQNAILNHYDLGGCIMIYKPDKVSKMKGADIIAEYMMKEKIPYMIGYAGHGAIGMLDSFFNKQDDIKIVWPRIETACGFMADAYFRVTKQPLPVYVSTGPGPALSTCAVANAFYDSSAFLQFTGQAPLSQFDTGALQEQYRYHQADFSTAIQPYVKQSYQAVTAGQLSSFLPKAFKLMKTGRPGPVHIEVPYDVYQLEAETVVADPIDWSDSIAWRTGAEDRVIGSILQKLKEAKRPLILAGGGVNHSSAQEQLRVFAETMNIPVITSLMGKSSLPESHPLCLGVNGTWGHYPAVEAARNADIILALGCRFNDLHTATWQPGFAYNFPVTKLIQVDIDASEIARNYPVDVGVVGDIRTVLTQLIDMAQEKQVTGDYTVWHQEIAGYRKEWGDFITPYGQSDADPIDPRRLITDIRKVAPKDAIMFSDVGNNQPWVEQYWTTEVPNTHFTAGGFAAMGFGVVGVLGAKLARPETTCINVCGDGGFMMMPHAVATAVQYNLPCVWIVMNNYAIGAIRDLQKFYYGGRIIGTSFEKYEGRTYHDGELWNPDFAAMARSMGGQGVTVTKPGEIAGAVEHAIQSGLPTVIDVKIDRDITVPLTTTWQMPPIPPALPTFGKIKVR</sequence>
<evidence type="ECO:0000256" key="2">
    <source>
        <dbReference type="ARBA" id="ARBA00007812"/>
    </source>
</evidence>
<dbReference type="CDD" id="cd07035">
    <property type="entry name" value="TPP_PYR_POX_like"/>
    <property type="match status" value="1"/>
</dbReference>
<feature type="domain" description="Thiamine pyrophosphate enzyme N-terminal TPP-binding" evidence="7">
    <location>
        <begin position="55"/>
        <end position="168"/>
    </location>
</feature>
<dbReference type="GO" id="GO:0030976">
    <property type="term" value="F:thiamine pyrophosphate binding"/>
    <property type="evidence" value="ECO:0007669"/>
    <property type="project" value="InterPro"/>
</dbReference>
<comment type="similarity">
    <text evidence="2 4">Belongs to the TPP enzyme family.</text>
</comment>
<evidence type="ECO:0000256" key="3">
    <source>
        <dbReference type="ARBA" id="ARBA00023052"/>
    </source>
</evidence>
<dbReference type="Pfam" id="PF02775">
    <property type="entry name" value="TPP_enzyme_C"/>
    <property type="match status" value="1"/>
</dbReference>
<organism evidence="8 9">
    <name type="scientific">Evtepia gabavorous</name>
    <dbReference type="NCBI Taxonomy" id="2211183"/>
    <lineage>
        <taxon>Bacteria</taxon>
        <taxon>Bacillati</taxon>
        <taxon>Bacillota</taxon>
        <taxon>Clostridia</taxon>
        <taxon>Eubacteriales</taxon>
        <taxon>Evtepia</taxon>
    </lineage>
</organism>
<dbReference type="Gene3D" id="3.40.50.1220">
    <property type="entry name" value="TPP-binding domain"/>
    <property type="match status" value="1"/>
</dbReference>
<accession>A0A3E2B5E9</accession>
<comment type="cofactor">
    <cofactor evidence="1">
        <name>thiamine diphosphate</name>
        <dbReference type="ChEBI" id="CHEBI:58937"/>
    </cofactor>
</comment>
<dbReference type="GO" id="GO:0050660">
    <property type="term" value="F:flavin adenine dinucleotide binding"/>
    <property type="evidence" value="ECO:0007669"/>
    <property type="project" value="TreeGrafter"/>
</dbReference>
<evidence type="ECO:0000313" key="9">
    <source>
        <dbReference type="Proteomes" id="UP000260649"/>
    </source>
</evidence>
<evidence type="ECO:0000259" key="5">
    <source>
        <dbReference type="Pfam" id="PF00205"/>
    </source>
</evidence>
<feature type="domain" description="Thiamine pyrophosphate enzyme central" evidence="5">
    <location>
        <begin position="255"/>
        <end position="392"/>
    </location>
</feature>
<dbReference type="Proteomes" id="UP000260649">
    <property type="component" value="Unassembled WGS sequence"/>
</dbReference>
<comment type="caution">
    <text evidence="8">The sequence shown here is derived from an EMBL/GenBank/DDBJ whole genome shotgun (WGS) entry which is preliminary data.</text>
</comment>
<evidence type="ECO:0000256" key="1">
    <source>
        <dbReference type="ARBA" id="ARBA00001964"/>
    </source>
</evidence>
<proteinExistence type="inferred from homology"/>
<evidence type="ECO:0000259" key="7">
    <source>
        <dbReference type="Pfam" id="PF02776"/>
    </source>
</evidence>
<name>A0A3E2B5E9_9FIRM</name>
<dbReference type="GO" id="GO:0005948">
    <property type="term" value="C:acetolactate synthase complex"/>
    <property type="evidence" value="ECO:0007669"/>
    <property type="project" value="TreeGrafter"/>
</dbReference>
<dbReference type="PANTHER" id="PTHR18968">
    <property type="entry name" value="THIAMINE PYROPHOSPHATE ENZYMES"/>
    <property type="match status" value="1"/>
</dbReference>
<dbReference type="GO" id="GO:0009097">
    <property type="term" value="P:isoleucine biosynthetic process"/>
    <property type="evidence" value="ECO:0007669"/>
    <property type="project" value="TreeGrafter"/>
</dbReference>
<dbReference type="InterPro" id="IPR011766">
    <property type="entry name" value="TPP_enzyme_TPP-bd"/>
</dbReference>
<dbReference type="Pfam" id="PF02776">
    <property type="entry name" value="TPP_enzyme_N"/>
    <property type="match status" value="1"/>
</dbReference>
<dbReference type="SUPFAM" id="SSF52467">
    <property type="entry name" value="DHS-like NAD/FAD-binding domain"/>
    <property type="match status" value="1"/>
</dbReference>
<protein>
    <submittedName>
        <fullName evidence="8">Thiamine pyrophosphate-binding protein</fullName>
    </submittedName>
</protein>
<evidence type="ECO:0000256" key="4">
    <source>
        <dbReference type="RuleBase" id="RU362132"/>
    </source>
</evidence>
<evidence type="ECO:0000313" key="8">
    <source>
        <dbReference type="EMBL" id="RFT07238.1"/>
    </source>
</evidence>
<dbReference type="InterPro" id="IPR029035">
    <property type="entry name" value="DHS-like_NAD/FAD-binding_dom"/>
</dbReference>
<evidence type="ECO:0000259" key="6">
    <source>
        <dbReference type="Pfam" id="PF02775"/>
    </source>
</evidence>
<keyword evidence="3 4" id="KW-0786">Thiamine pyrophosphate</keyword>
<dbReference type="InterPro" id="IPR029061">
    <property type="entry name" value="THDP-binding"/>
</dbReference>